<accession>A0A8J7PLN9</accession>
<dbReference type="Proteomes" id="UP000664277">
    <property type="component" value="Unassembled WGS sequence"/>
</dbReference>
<evidence type="ECO:0000256" key="1">
    <source>
        <dbReference type="SAM" id="SignalP"/>
    </source>
</evidence>
<reference evidence="2" key="1">
    <citation type="submission" date="2021-02" db="EMBL/GenBank/DDBJ databases">
        <title>Genome-Resolved Metagenomics of a Microbial Community Performing Photosynthetic Biological Nutrient Removal.</title>
        <authorList>
            <person name="Mcdaniel E.A."/>
        </authorList>
    </citation>
    <scope>NUCLEOTIDE SEQUENCE</scope>
    <source>
        <strain evidence="2">UWPOB_OBS1</strain>
    </source>
</reference>
<comment type="caution">
    <text evidence="2">The sequence shown here is derived from an EMBL/GenBank/DDBJ whole genome shotgun (WGS) entry which is preliminary data.</text>
</comment>
<feature type="chain" id="PRO_5035305498" evidence="1">
    <location>
        <begin position="35"/>
        <end position="156"/>
    </location>
</feature>
<protein>
    <submittedName>
        <fullName evidence="2">Uncharacterized protein</fullName>
    </submittedName>
</protein>
<sequence>MKTKASQKTVNTLAISLSLSLLALLTMAVNSALAADKNALLAWGSKKETLPEPAAPQPAEDNLVPPPSEEIYFPVRADGQPFLLNIDTTINLTDAISSFYYDPKWRGEVWAPFDQVSLIERSTRLMSTWQEYDQFSTLRLFNKVNKTFEKYSGFGP</sequence>
<proteinExistence type="predicted"/>
<evidence type="ECO:0000313" key="2">
    <source>
        <dbReference type="EMBL" id="MBN8662823.1"/>
    </source>
</evidence>
<dbReference type="AlphaFoldDB" id="A0A8J7PLN9"/>
<organism evidence="2 3">
    <name type="scientific">Candidatus Obscuribacter phosphatis</name>
    <dbReference type="NCBI Taxonomy" id="1906157"/>
    <lineage>
        <taxon>Bacteria</taxon>
        <taxon>Bacillati</taxon>
        <taxon>Candidatus Melainabacteria</taxon>
        <taxon>Candidatus Obscuribacterales</taxon>
        <taxon>Candidatus Obscuribacteraceae</taxon>
        <taxon>Candidatus Obscuribacter</taxon>
    </lineage>
</organism>
<dbReference type="EMBL" id="JAFLCK010000056">
    <property type="protein sequence ID" value="MBN8662823.1"/>
    <property type="molecule type" value="Genomic_DNA"/>
</dbReference>
<feature type="signal peptide" evidence="1">
    <location>
        <begin position="1"/>
        <end position="34"/>
    </location>
</feature>
<evidence type="ECO:0000313" key="3">
    <source>
        <dbReference type="Proteomes" id="UP000664277"/>
    </source>
</evidence>
<gene>
    <name evidence="2" type="ORF">J0M35_20820</name>
</gene>
<name>A0A8J7PLN9_9BACT</name>
<keyword evidence="1" id="KW-0732">Signal</keyword>